<name>A0AAW0AAK1_9AGAR</name>
<sequence length="355" mass="37458">MWSTLAVVLGGLHAAQAVNVYLYPPQPSLHSNLGVEDANAALSRHLGLEIFEPFLDGSAVEESFVGQGSDNVLLLSLEDVDAEAVRIPSSLQHSFKLPTPPSTPVPSLYSVISTYLHRAKHAYTSIFSTDPSSQSRKAWYTAELDSIMSFFDSAAHGASSFAAVELSGLANIRNSQGVDSKDYRAVIESTRKLLEHAISHNTRIAMLTFSPSPATHTELKRAADPEGSQAPFPRPPPHSPIGSVSTCHTSLDACNNATASCSGRGECASATKSGRTCFVCSCGVTSTGSGNQVKTERWVGESCERKDISAPFVLLTGTTIALILIIAGSVSLLTAVGNVELPSVLMGGAVLTKKD</sequence>
<accession>A0AAW0AAK1</accession>
<protein>
    <recommendedName>
        <fullName evidence="4">Vacuolar sorting protein Vps3844 C-terminal domain-containing protein</fullName>
    </recommendedName>
</protein>
<gene>
    <name evidence="5" type="ORF">R3P38DRAFT_3040861</name>
</gene>
<proteinExistence type="predicted"/>
<dbReference type="PANTHER" id="PTHR36853">
    <property type="entry name" value="EXPRESSED PROTEIN"/>
    <property type="match status" value="1"/>
</dbReference>
<reference evidence="5 6" key="1">
    <citation type="journal article" date="2024" name="J Genomics">
        <title>Draft genome sequencing and assembly of Favolaschia claudopus CIRM-BRFM 2984 isolated from oak limbs.</title>
        <authorList>
            <person name="Navarro D."/>
            <person name="Drula E."/>
            <person name="Chaduli D."/>
            <person name="Cazenave R."/>
            <person name="Ahrendt S."/>
            <person name="Wang J."/>
            <person name="Lipzen A."/>
            <person name="Daum C."/>
            <person name="Barry K."/>
            <person name="Grigoriev I.V."/>
            <person name="Favel A."/>
            <person name="Rosso M.N."/>
            <person name="Martin F."/>
        </authorList>
    </citation>
    <scope>NUCLEOTIDE SEQUENCE [LARGE SCALE GENOMIC DNA]</scope>
    <source>
        <strain evidence="5 6">CIRM-BRFM 2984</strain>
    </source>
</reference>
<evidence type="ECO:0000259" key="4">
    <source>
        <dbReference type="Pfam" id="PF12955"/>
    </source>
</evidence>
<dbReference type="GO" id="GO:0005783">
    <property type="term" value="C:endoplasmic reticulum"/>
    <property type="evidence" value="ECO:0007669"/>
    <property type="project" value="TreeGrafter"/>
</dbReference>
<dbReference type="Proteomes" id="UP001362999">
    <property type="component" value="Unassembled WGS sequence"/>
</dbReference>
<evidence type="ECO:0000256" key="3">
    <source>
        <dbReference type="SAM" id="SignalP"/>
    </source>
</evidence>
<evidence type="ECO:0000313" key="5">
    <source>
        <dbReference type="EMBL" id="KAK7006007.1"/>
    </source>
</evidence>
<evidence type="ECO:0000256" key="1">
    <source>
        <dbReference type="SAM" id="MobiDB-lite"/>
    </source>
</evidence>
<dbReference type="Pfam" id="PF12955">
    <property type="entry name" value="Vps3844_C"/>
    <property type="match status" value="1"/>
</dbReference>
<evidence type="ECO:0000313" key="6">
    <source>
        <dbReference type="Proteomes" id="UP001362999"/>
    </source>
</evidence>
<keyword evidence="2" id="KW-1133">Transmembrane helix</keyword>
<dbReference type="InterPro" id="IPR024382">
    <property type="entry name" value="Vps3844_C"/>
</dbReference>
<organism evidence="5 6">
    <name type="scientific">Favolaschia claudopus</name>
    <dbReference type="NCBI Taxonomy" id="2862362"/>
    <lineage>
        <taxon>Eukaryota</taxon>
        <taxon>Fungi</taxon>
        <taxon>Dikarya</taxon>
        <taxon>Basidiomycota</taxon>
        <taxon>Agaricomycotina</taxon>
        <taxon>Agaricomycetes</taxon>
        <taxon>Agaricomycetidae</taxon>
        <taxon>Agaricales</taxon>
        <taxon>Marasmiineae</taxon>
        <taxon>Mycenaceae</taxon>
        <taxon>Favolaschia</taxon>
    </lineage>
</organism>
<dbReference type="PANTHER" id="PTHR36853:SF1">
    <property type="entry name" value="DUF3844 DOMAIN-CONTAINING PROTEIN"/>
    <property type="match status" value="1"/>
</dbReference>
<keyword evidence="3" id="KW-0732">Signal</keyword>
<feature type="chain" id="PRO_5043732117" description="Vacuolar sorting protein Vps3844 C-terminal domain-containing protein" evidence="3">
    <location>
        <begin position="18"/>
        <end position="355"/>
    </location>
</feature>
<feature type="region of interest" description="Disordered" evidence="1">
    <location>
        <begin position="216"/>
        <end position="241"/>
    </location>
</feature>
<dbReference type="EMBL" id="JAWWNJ010000077">
    <property type="protein sequence ID" value="KAK7006007.1"/>
    <property type="molecule type" value="Genomic_DNA"/>
</dbReference>
<keyword evidence="6" id="KW-1185">Reference proteome</keyword>
<dbReference type="AlphaFoldDB" id="A0AAW0AAK1"/>
<keyword evidence="2" id="KW-0812">Transmembrane</keyword>
<keyword evidence="2" id="KW-0472">Membrane</keyword>
<dbReference type="InterPro" id="IPR053065">
    <property type="entry name" value="Archenteron_Induction-Rel"/>
</dbReference>
<evidence type="ECO:0000256" key="2">
    <source>
        <dbReference type="SAM" id="Phobius"/>
    </source>
</evidence>
<feature type="signal peptide" evidence="3">
    <location>
        <begin position="1"/>
        <end position="17"/>
    </location>
</feature>
<comment type="caution">
    <text evidence="5">The sequence shown here is derived from an EMBL/GenBank/DDBJ whole genome shotgun (WGS) entry which is preliminary data.</text>
</comment>
<feature type="transmembrane region" description="Helical" evidence="2">
    <location>
        <begin position="312"/>
        <end position="336"/>
    </location>
</feature>
<feature type="domain" description="Vacuolar sorting protein Vps3844 C-terminal" evidence="4">
    <location>
        <begin position="247"/>
        <end position="345"/>
    </location>
</feature>